<dbReference type="Pfam" id="PF02678">
    <property type="entry name" value="Pirin"/>
    <property type="match status" value="1"/>
</dbReference>
<evidence type="ECO:0000259" key="3">
    <source>
        <dbReference type="Pfam" id="PF02678"/>
    </source>
</evidence>
<dbReference type="EMBL" id="VDGT01000002">
    <property type="protein sequence ID" value="TNM33452.1"/>
    <property type="molecule type" value="Genomic_DNA"/>
</dbReference>
<dbReference type="Proteomes" id="UP000311713">
    <property type="component" value="Unassembled WGS sequence"/>
</dbReference>
<evidence type="ECO:0000313" key="4">
    <source>
        <dbReference type="EMBL" id="TNM33452.1"/>
    </source>
</evidence>
<comment type="similarity">
    <text evidence="1 2">Belongs to the pirin family.</text>
</comment>
<dbReference type="PANTHER" id="PTHR43212:SF3">
    <property type="entry name" value="QUERCETIN 2,3-DIOXYGENASE"/>
    <property type="match status" value="1"/>
</dbReference>
<organism evidence="4 5">
    <name type="scientific">Streptomyces sedi</name>
    <dbReference type="NCBI Taxonomy" id="555059"/>
    <lineage>
        <taxon>Bacteria</taxon>
        <taxon>Bacillati</taxon>
        <taxon>Actinomycetota</taxon>
        <taxon>Actinomycetes</taxon>
        <taxon>Kitasatosporales</taxon>
        <taxon>Streptomycetaceae</taxon>
        <taxon>Streptomyces</taxon>
    </lineage>
</organism>
<dbReference type="SUPFAM" id="SSF51182">
    <property type="entry name" value="RmlC-like cupins"/>
    <property type="match status" value="1"/>
</dbReference>
<proteinExistence type="inferred from homology"/>
<dbReference type="InterPro" id="IPR003829">
    <property type="entry name" value="Pirin_N_dom"/>
</dbReference>
<dbReference type="PANTHER" id="PTHR43212">
    <property type="entry name" value="QUERCETIN 2,3-DIOXYGENASE"/>
    <property type="match status" value="1"/>
</dbReference>
<gene>
    <name evidence="4" type="ORF">FH715_03580</name>
</gene>
<dbReference type="InterPro" id="IPR012093">
    <property type="entry name" value="Pirin"/>
</dbReference>
<dbReference type="OrthoDB" id="321327at2"/>
<evidence type="ECO:0000256" key="2">
    <source>
        <dbReference type="RuleBase" id="RU003457"/>
    </source>
</evidence>
<comment type="caution">
    <text evidence="4">The sequence shown here is derived from an EMBL/GenBank/DDBJ whole genome shotgun (WGS) entry which is preliminary data.</text>
</comment>
<sequence length="226" mass="24635">MSPIPPRVLRAADRYAGGDPATGVDTRHAFSFGPFYDPDNVRWGQLTACNEERLAPGAGFPPHRHRDVEIVSWVIEGELTHEDADGTRTVIRPGDLQRLTAGSGVQHSERNEGRRPLRFAQMWLVADRPGGPPDYEVVRGFAPDTPYTLPRTEGTLRLLRGDAALAAGDGELLHLRLTRGSGALDGERLYEGDSVRLAAGAFALRAGEEGLEALLWSLAEPADRRP</sequence>
<dbReference type="AlphaFoldDB" id="A0A5C4VCE1"/>
<name>A0A5C4VCE1_9ACTN</name>
<accession>A0A5C4VCE1</accession>
<keyword evidence="5" id="KW-1185">Reference proteome</keyword>
<dbReference type="InterPro" id="IPR014710">
    <property type="entry name" value="RmlC-like_jellyroll"/>
</dbReference>
<protein>
    <submittedName>
        <fullName evidence="4">Pirin family protein</fullName>
    </submittedName>
</protein>
<dbReference type="InterPro" id="IPR011051">
    <property type="entry name" value="RmlC_Cupin_sf"/>
</dbReference>
<dbReference type="Gene3D" id="2.60.120.10">
    <property type="entry name" value="Jelly Rolls"/>
    <property type="match status" value="1"/>
</dbReference>
<dbReference type="RefSeq" id="WP_139640556.1">
    <property type="nucleotide sequence ID" value="NZ_BAAAZS010000149.1"/>
</dbReference>
<reference evidence="4 5" key="1">
    <citation type="submission" date="2019-06" db="EMBL/GenBank/DDBJ databases">
        <title>Draft genome of Streptomyces sedi sp. JCM16909.</title>
        <authorList>
            <person name="Klykleung N."/>
            <person name="Tanasupawat S."/>
            <person name="Kudo T."/>
            <person name="Yuki M."/>
            <person name="Ohkuma M."/>
        </authorList>
    </citation>
    <scope>NUCLEOTIDE SEQUENCE [LARGE SCALE GENOMIC DNA]</scope>
    <source>
        <strain evidence="4 5">JCM 16909</strain>
    </source>
</reference>
<evidence type="ECO:0000256" key="1">
    <source>
        <dbReference type="ARBA" id="ARBA00008416"/>
    </source>
</evidence>
<feature type="domain" description="Pirin N-terminal" evidence="3">
    <location>
        <begin position="21"/>
        <end position="124"/>
    </location>
</feature>
<evidence type="ECO:0000313" key="5">
    <source>
        <dbReference type="Proteomes" id="UP000311713"/>
    </source>
</evidence>